<evidence type="ECO:0000313" key="1">
    <source>
        <dbReference type="EMBL" id="MFK9094447.1"/>
    </source>
</evidence>
<sequence length="64" mass="7098">MPFTLFMKVKSGVSSKTDFLVVGIQDKSFGKGGISTKEKKAYELIEKGRAIKLINESEFISLLN</sequence>
<name>A0ABW8RPG2_9BACI</name>
<organism evidence="1 2">
    <name type="scientific">Bacillus salipaludis</name>
    <dbReference type="NCBI Taxonomy" id="2547811"/>
    <lineage>
        <taxon>Bacteria</taxon>
        <taxon>Bacillati</taxon>
        <taxon>Bacillota</taxon>
        <taxon>Bacilli</taxon>
        <taxon>Bacillales</taxon>
        <taxon>Bacillaceae</taxon>
        <taxon>Bacillus</taxon>
    </lineage>
</organism>
<dbReference type="EMBL" id="JBJHQH010000023">
    <property type="protein sequence ID" value="MFK9094447.1"/>
    <property type="molecule type" value="Genomic_DNA"/>
</dbReference>
<reference evidence="1 2" key="1">
    <citation type="submission" date="2024-11" db="EMBL/GenBank/DDBJ databases">
        <authorList>
            <person name="Lucas J.A."/>
        </authorList>
    </citation>
    <scope>NUCLEOTIDE SEQUENCE [LARGE SCALE GENOMIC DNA]</scope>
    <source>
        <strain evidence="1 2">Z 5.4</strain>
    </source>
</reference>
<gene>
    <name evidence="1" type="ORF">ACJEBI_23630</name>
</gene>
<protein>
    <recommendedName>
        <fullName evidence="3">BRCT domain-containing protein</fullName>
    </recommendedName>
</protein>
<accession>A0ABW8RPG2</accession>
<evidence type="ECO:0000313" key="2">
    <source>
        <dbReference type="Proteomes" id="UP001623041"/>
    </source>
</evidence>
<comment type="caution">
    <text evidence="1">The sequence shown here is derived from an EMBL/GenBank/DDBJ whole genome shotgun (WGS) entry which is preliminary data.</text>
</comment>
<evidence type="ECO:0008006" key="3">
    <source>
        <dbReference type="Google" id="ProtNLM"/>
    </source>
</evidence>
<dbReference type="RefSeq" id="WP_406582917.1">
    <property type="nucleotide sequence ID" value="NZ_JBJHQH010000023.1"/>
</dbReference>
<dbReference type="InterPro" id="IPR036420">
    <property type="entry name" value="BRCT_dom_sf"/>
</dbReference>
<keyword evidence="2" id="KW-1185">Reference proteome</keyword>
<proteinExistence type="predicted"/>
<dbReference type="Proteomes" id="UP001623041">
    <property type="component" value="Unassembled WGS sequence"/>
</dbReference>
<dbReference type="Gene3D" id="3.40.50.10190">
    <property type="entry name" value="BRCT domain"/>
    <property type="match status" value="1"/>
</dbReference>